<dbReference type="PROSITE" id="PS50011">
    <property type="entry name" value="PROTEIN_KINASE_DOM"/>
    <property type="match status" value="1"/>
</dbReference>
<protein>
    <recommendedName>
        <fullName evidence="2">Protein kinase domain-containing protein</fullName>
    </recommendedName>
</protein>
<dbReference type="AlphaFoldDB" id="A0A8K0TJI5"/>
<name>A0A8K0TJI5_9PEZI</name>
<dbReference type="PANTHER" id="PTHR37171:SF1">
    <property type="entry name" value="SERINE_THREONINE-PROTEIN KINASE YRZF-RELATED"/>
    <property type="match status" value="1"/>
</dbReference>
<dbReference type="SUPFAM" id="SSF56112">
    <property type="entry name" value="Protein kinase-like (PK-like)"/>
    <property type="match status" value="1"/>
</dbReference>
<accession>A0A8K0TJI5</accession>
<dbReference type="Proteomes" id="UP000813385">
    <property type="component" value="Unassembled WGS sequence"/>
</dbReference>
<feature type="compositionally biased region" description="Basic residues" evidence="1">
    <location>
        <begin position="622"/>
        <end position="631"/>
    </location>
</feature>
<dbReference type="Gene3D" id="1.10.510.10">
    <property type="entry name" value="Transferase(Phosphotransferase) domain 1"/>
    <property type="match status" value="1"/>
</dbReference>
<gene>
    <name evidence="3" type="ORF">B0T11DRAFT_298888</name>
</gene>
<dbReference type="OrthoDB" id="2156052at2759"/>
<dbReference type="Pfam" id="PF06293">
    <property type="entry name" value="Kdo"/>
    <property type="match status" value="1"/>
</dbReference>
<evidence type="ECO:0000256" key="1">
    <source>
        <dbReference type="SAM" id="MobiDB-lite"/>
    </source>
</evidence>
<reference evidence="3" key="1">
    <citation type="journal article" date="2021" name="Nat. Commun.">
        <title>Genetic determinants of endophytism in the Arabidopsis root mycobiome.</title>
        <authorList>
            <person name="Mesny F."/>
            <person name="Miyauchi S."/>
            <person name="Thiergart T."/>
            <person name="Pickel B."/>
            <person name="Atanasova L."/>
            <person name="Karlsson M."/>
            <person name="Huettel B."/>
            <person name="Barry K.W."/>
            <person name="Haridas S."/>
            <person name="Chen C."/>
            <person name="Bauer D."/>
            <person name="Andreopoulos W."/>
            <person name="Pangilinan J."/>
            <person name="LaButti K."/>
            <person name="Riley R."/>
            <person name="Lipzen A."/>
            <person name="Clum A."/>
            <person name="Drula E."/>
            <person name="Henrissat B."/>
            <person name="Kohler A."/>
            <person name="Grigoriev I.V."/>
            <person name="Martin F.M."/>
            <person name="Hacquard S."/>
        </authorList>
    </citation>
    <scope>NUCLEOTIDE SEQUENCE</scope>
    <source>
        <strain evidence="3">MPI-CAGE-AT-0016</strain>
    </source>
</reference>
<dbReference type="InterPro" id="IPR052396">
    <property type="entry name" value="Meiotic_Drive_Suppr_Kinase"/>
</dbReference>
<feature type="region of interest" description="Disordered" evidence="1">
    <location>
        <begin position="806"/>
        <end position="899"/>
    </location>
</feature>
<feature type="compositionally biased region" description="Basic residues" evidence="1">
    <location>
        <begin position="818"/>
        <end position="828"/>
    </location>
</feature>
<feature type="region of interest" description="Disordered" evidence="1">
    <location>
        <begin position="24"/>
        <end position="145"/>
    </location>
</feature>
<feature type="compositionally biased region" description="Basic and acidic residues" evidence="1">
    <location>
        <begin position="418"/>
        <end position="457"/>
    </location>
</feature>
<dbReference type="GO" id="GO:0005524">
    <property type="term" value="F:ATP binding"/>
    <property type="evidence" value="ECO:0007669"/>
    <property type="project" value="InterPro"/>
</dbReference>
<proteinExistence type="predicted"/>
<dbReference type="PANTHER" id="PTHR37171">
    <property type="entry name" value="SERINE/THREONINE-PROTEIN KINASE YRZF-RELATED"/>
    <property type="match status" value="1"/>
</dbReference>
<keyword evidence="4" id="KW-1185">Reference proteome</keyword>
<organism evidence="3 4">
    <name type="scientific">Plectosphaerella cucumerina</name>
    <dbReference type="NCBI Taxonomy" id="40658"/>
    <lineage>
        <taxon>Eukaryota</taxon>
        <taxon>Fungi</taxon>
        <taxon>Dikarya</taxon>
        <taxon>Ascomycota</taxon>
        <taxon>Pezizomycotina</taxon>
        <taxon>Sordariomycetes</taxon>
        <taxon>Hypocreomycetidae</taxon>
        <taxon>Glomerellales</taxon>
        <taxon>Plectosphaerellaceae</taxon>
        <taxon>Plectosphaerella</taxon>
    </lineage>
</organism>
<sequence>MAILKHFRAKSTAIVVHDHEVICISGDDSNDSDNDSNDGDDGEDGDDGNDSDDSNVEGEFEDVEVDAVANVEYTQARFEEAEDATSDETTVHGVSRDAQSDNGVTGGLPPKGGGALETEDEGNATDIAPQDDAAGGDWDPHDDVSLGQDVSNASGLADVTCSSFRDIVIELDALRDRVAQLEAQQHLHSDCQAPSPSKKRHRTTLASPSAKRRKDSIVNISATRAFVQWDDTPGRCVYTWKRGRGGYCWVGGAEGGIRANADWLPIEVQFNEEKQVFEGQASVGSHRLEVKDWVMMDMMCGGKDGVIVVALAVQHLCGGRHYMADDSYGVASRAGDTSDRRLVQQSMQAKPGQASKPLNIKNALSIRHRNGHVRRRETPRLSSGGPKVGPHGCGHAKGAPKAVSVSSPLATSALKSNDYAKKSNADAKKSNADAKKSNADAKKSNADAKKSNADAKKPRACHSLNYAIQVVTDRSLTTQGDTTNPTGRIFPRRIIPWDDFATKQEQTWDQLSAGQSFASRLAFPSRHQLEYVKSLLKPISSEIGLRDFERDVVENSVQKLVDEAYKDPRLRTALGLQGTVTFESHTNLGPTDDPISAPMEHMSMSDGHAAAAASATRPPAPKPRRRARGKGNRADQFCIYRTSDGRNIPALAIEYKAPHKLSIDEVVTGLESEIQPTRDVINKDVEGFSFASRSLAAAVITQLFSYMIGKGIQYGYVCTGETFIFLHIPDDPTIVYYSVCVPNLDVLDDDENRLHRTAAAQVFAFILRALCATPPPLSWHDAAAGLDTWAVEYDDVLRNIPETVRKGKEPRVSPYKPQRWRGFKRSPIRTRSQCQPPDENIDDRGDDDDEGAPPSPTPKRPSRSKDKATMSSAGADSSSKRKQPSGGHRQHVQMTHQKIQDRPFCTQKCLLALASGDPMDESCPNFGDHGSQHISRLEFLGLIRAQLAKDRGPDADCIPLYLSGAVGSLFKVRLSSHGYTLVAKGVESLDLALLRHENDMYDRVRAIQGKHVPVCLGRIELVLPYYYDSGVFQHFLFLSWAGRPLFECCDQTDRQAVVDAVTTAFTELHKLRVLHHDGKPRNILYDTGSSQIMIVDFERAELHNRQPLGPISPNGQARKRKRKAAKKGSDLFTKELRSVVACVSGLAY</sequence>
<evidence type="ECO:0000313" key="4">
    <source>
        <dbReference type="Proteomes" id="UP000813385"/>
    </source>
</evidence>
<feature type="domain" description="Protein kinase" evidence="2">
    <location>
        <begin position="955"/>
        <end position="1148"/>
    </location>
</feature>
<feature type="compositionally biased region" description="Basic residues" evidence="1">
    <location>
        <begin position="1117"/>
        <end position="1126"/>
    </location>
</feature>
<dbReference type="InterPro" id="IPR000719">
    <property type="entry name" value="Prot_kinase_dom"/>
</dbReference>
<evidence type="ECO:0000259" key="2">
    <source>
        <dbReference type="PROSITE" id="PS50011"/>
    </source>
</evidence>
<feature type="region of interest" description="Disordered" evidence="1">
    <location>
        <begin position="584"/>
        <end position="632"/>
    </location>
</feature>
<feature type="compositionally biased region" description="Acidic residues" evidence="1">
    <location>
        <begin position="839"/>
        <end position="851"/>
    </location>
</feature>
<feature type="region of interest" description="Disordered" evidence="1">
    <location>
        <begin position="418"/>
        <end position="458"/>
    </location>
</feature>
<evidence type="ECO:0000313" key="3">
    <source>
        <dbReference type="EMBL" id="KAH7363655.1"/>
    </source>
</evidence>
<dbReference type="EMBL" id="JAGPXD010000003">
    <property type="protein sequence ID" value="KAH7363655.1"/>
    <property type="molecule type" value="Genomic_DNA"/>
</dbReference>
<feature type="compositionally biased region" description="Basic residues" evidence="1">
    <location>
        <begin position="880"/>
        <end position="891"/>
    </location>
</feature>
<feature type="compositionally biased region" description="Gly residues" evidence="1">
    <location>
        <begin position="104"/>
        <end position="115"/>
    </location>
</feature>
<feature type="region of interest" description="Disordered" evidence="1">
    <location>
        <begin position="1105"/>
        <end position="1128"/>
    </location>
</feature>
<feature type="region of interest" description="Disordered" evidence="1">
    <location>
        <begin position="185"/>
        <end position="214"/>
    </location>
</feature>
<dbReference type="InterPro" id="IPR011009">
    <property type="entry name" value="Kinase-like_dom_sf"/>
</dbReference>
<feature type="region of interest" description="Disordered" evidence="1">
    <location>
        <begin position="347"/>
        <end position="401"/>
    </location>
</feature>
<feature type="compositionally biased region" description="Basic residues" evidence="1">
    <location>
        <begin position="366"/>
        <end position="377"/>
    </location>
</feature>
<comment type="caution">
    <text evidence="3">The sequence shown here is derived from an EMBL/GenBank/DDBJ whole genome shotgun (WGS) entry which is preliminary data.</text>
</comment>
<feature type="compositionally biased region" description="Acidic residues" evidence="1">
    <location>
        <begin position="28"/>
        <end position="65"/>
    </location>
</feature>
<dbReference type="GO" id="GO:0004672">
    <property type="term" value="F:protein kinase activity"/>
    <property type="evidence" value="ECO:0007669"/>
    <property type="project" value="InterPro"/>
</dbReference>